<proteinExistence type="inferred from homology"/>
<protein>
    <submittedName>
        <fullName evidence="6">LysR family transcriptional regulator</fullName>
    </submittedName>
</protein>
<evidence type="ECO:0000313" key="6">
    <source>
        <dbReference type="EMBL" id="PLP97596.1"/>
    </source>
</evidence>
<dbReference type="Gene3D" id="1.10.10.10">
    <property type="entry name" value="Winged helix-like DNA-binding domain superfamily/Winged helix DNA-binding domain"/>
    <property type="match status" value="1"/>
</dbReference>
<dbReference type="Proteomes" id="UP000234341">
    <property type="component" value="Unassembled WGS sequence"/>
</dbReference>
<dbReference type="SUPFAM" id="SSF46785">
    <property type="entry name" value="Winged helix' DNA-binding domain"/>
    <property type="match status" value="1"/>
</dbReference>
<dbReference type="InterPro" id="IPR036390">
    <property type="entry name" value="WH_DNA-bd_sf"/>
</dbReference>
<evidence type="ECO:0000259" key="5">
    <source>
        <dbReference type="PROSITE" id="PS50931"/>
    </source>
</evidence>
<dbReference type="Gene3D" id="3.40.190.290">
    <property type="match status" value="1"/>
</dbReference>
<dbReference type="GO" id="GO:0003700">
    <property type="term" value="F:DNA-binding transcription factor activity"/>
    <property type="evidence" value="ECO:0007669"/>
    <property type="project" value="InterPro"/>
</dbReference>
<evidence type="ECO:0000313" key="7">
    <source>
        <dbReference type="Proteomes" id="UP000234341"/>
    </source>
</evidence>
<keyword evidence="3" id="KW-0238">DNA-binding</keyword>
<comment type="similarity">
    <text evidence="1">Belongs to the LysR transcriptional regulatory family.</text>
</comment>
<dbReference type="InterPro" id="IPR036388">
    <property type="entry name" value="WH-like_DNA-bd_sf"/>
</dbReference>
<dbReference type="SUPFAM" id="SSF53850">
    <property type="entry name" value="Periplasmic binding protein-like II"/>
    <property type="match status" value="1"/>
</dbReference>
<dbReference type="InterPro" id="IPR005119">
    <property type="entry name" value="LysR_subst-bd"/>
</dbReference>
<dbReference type="GO" id="GO:0043565">
    <property type="term" value="F:sequence-specific DNA binding"/>
    <property type="evidence" value="ECO:0007669"/>
    <property type="project" value="TreeGrafter"/>
</dbReference>
<dbReference type="GO" id="GO:0006351">
    <property type="term" value="P:DNA-templated transcription"/>
    <property type="evidence" value="ECO:0007669"/>
    <property type="project" value="TreeGrafter"/>
</dbReference>
<dbReference type="PANTHER" id="PTHR30537">
    <property type="entry name" value="HTH-TYPE TRANSCRIPTIONAL REGULATOR"/>
    <property type="match status" value="1"/>
</dbReference>
<dbReference type="InterPro" id="IPR058163">
    <property type="entry name" value="LysR-type_TF_proteobact-type"/>
</dbReference>
<name>A0A2N5C5U4_9BURK</name>
<evidence type="ECO:0000256" key="2">
    <source>
        <dbReference type="ARBA" id="ARBA00023015"/>
    </source>
</evidence>
<dbReference type="AlphaFoldDB" id="A0A2N5C5U4"/>
<accession>A0A2N5C5U4</accession>
<keyword evidence="4" id="KW-0804">Transcription</keyword>
<dbReference type="PANTHER" id="PTHR30537:SF3">
    <property type="entry name" value="TRANSCRIPTIONAL REGULATORY PROTEIN"/>
    <property type="match status" value="1"/>
</dbReference>
<dbReference type="OrthoDB" id="8579932at2"/>
<sequence>MQEADWDDLRVFLAVSRHGSLAAAARALRVNHSTVLRRLNKLEEDLGTRLFSRDLGGYVMTPAGETLAGQLDGVGEQIDAAQRGLAGRDTELSGPLRVTTTDTLAYGLLMPILADFRARHPRIELQVVIHNNFLSLTRREADVAVRPASAPPEHLLGRHVGRLQTAPYASRDYLDRMEAPAQAHWPGHWWVVPDDSLAHLAQARWALAHVPADRCAVRADSLVAMAQAVRLGMGAGMLLCMLGDADGSLTRLAEPDPALDTPLWLLTHPDLRHSARVRAFNDFVTDALRQSQWVLQD</sequence>
<dbReference type="RefSeq" id="WP_101684309.1">
    <property type="nucleotide sequence ID" value="NZ_PJRP01000016.1"/>
</dbReference>
<reference evidence="6 7" key="1">
    <citation type="submission" date="2017-12" db="EMBL/GenBank/DDBJ databases">
        <title>Genome sequence of the active heterotrophic nitrifier-denitrifier, Cupriavidus pauculus UM1.</title>
        <authorList>
            <person name="Putonti C."/>
            <person name="Castignetti D."/>
        </authorList>
    </citation>
    <scope>NUCLEOTIDE SEQUENCE [LARGE SCALE GENOMIC DNA]</scope>
    <source>
        <strain evidence="6 7">UM1</strain>
    </source>
</reference>
<gene>
    <name evidence="6" type="ORF">CYJ10_25890</name>
</gene>
<evidence type="ECO:0000256" key="4">
    <source>
        <dbReference type="ARBA" id="ARBA00023163"/>
    </source>
</evidence>
<dbReference type="Pfam" id="PF03466">
    <property type="entry name" value="LysR_substrate"/>
    <property type="match status" value="1"/>
</dbReference>
<dbReference type="InterPro" id="IPR000847">
    <property type="entry name" value="LysR_HTH_N"/>
</dbReference>
<dbReference type="EMBL" id="PJRP01000016">
    <property type="protein sequence ID" value="PLP97596.1"/>
    <property type="molecule type" value="Genomic_DNA"/>
</dbReference>
<dbReference type="Pfam" id="PF00126">
    <property type="entry name" value="HTH_1"/>
    <property type="match status" value="1"/>
</dbReference>
<dbReference type="PROSITE" id="PS50931">
    <property type="entry name" value="HTH_LYSR"/>
    <property type="match status" value="1"/>
</dbReference>
<comment type="caution">
    <text evidence="6">The sequence shown here is derived from an EMBL/GenBank/DDBJ whole genome shotgun (WGS) entry which is preliminary data.</text>
</comment>
<feature type="domain" description="HTH lysR-type" evidence="5">
    <location>
        <begin position="1"/>
        <end position="61"/>
    </location>
</feature>
<organism evidence="6 7">
    <name type="scientific">Cupriavidus pauculus</name>
    <dbReference type="NCBI Taxonomy" id="82633"/>
    <lineage>
        <taxon>Bacteria</taxon>
        <taxon>Pseudomonadati</taxon>
        <taxon>Pseudomonadota</taxon>
        <taxon>Betaproteobacteria</taxon>
        <taxon>Burkholderiales</taxon>
        <taxon>Burkholderiaceae</taxon>
        <taxon>Cupriavidus</taxon>
    </lineage>
</organism>
<keyword evidence="2" id="KW-0805">Transcription regulation</keyword>
<evidence type="ECO:0000256" key="1">
    <source>
        <dbReference type="ARBA" id="ARBA00009437"/>
    </source>
</evidence>
<evidence type="ECO:0000256" key="3">
    <source>
        <dbReference type="ARBA" id="ARBA00023125"/>
    </source>
</evidence>